<sequence>MNSKQILNILFAGVVFLASFPAGAQLSAAAQSASAAAVPVFDVGGTLFEMSANVAGANLILNGASDSTMLSARATAVGMYLTDRRNTPEAAMALKGAKRMRLVALRDIQSKDLASVLLDRIRNNSTPEETISNMSQIGALGRIFGTRAKLLKGDVVTIDWIPQGQNTVFKINDQEIGNPIPGEGFYPLMMKVWLGPKVRETTRNNLLGIGVAK</sequence>
<feature type="signal peptide" evidence="1">
    <location>
        <begin position="1"/>
        <end position="24"/>
    </location>
</feature>
<dbReference type="InterPro" id="IPR016087">
    <property type="entry name" value="Chalcone_isomerase"/>
</dbReference>
<dbReference type="Pfam" id="PF16036">
    <property type="entry name" value="Chalcone_3"/>
    <property type="match status" value="1"/>
</dbReference>
<evidence type="ECO:0000259" key="2">
    <source>
        <dbReference type="Pfam" id="PF16036"/>
    </source>
</evidence>
<dbReference type="GO" id="GO:0016853">
    <property type="term" value="F:isomerase activity"/>
    <property type="evidence" value="ECO:0007669"/>
    <property type="project" value="UniProtKB-KW"/>
</dbReference>
<reference evidence="3 4" key="1">
    <citation type="submission" date="2020-06" db="EMBL/GenBank/DDBJ databases">
        <title>Draft genome of Uliginosibacterium sp. IMCC34675.</title>
        <authorList>
            <person name="Song J."/>
        </authorList>
    </citation>
    <scope>NUCLEOTIDE SEQUENCE [LARGE SCALE GENOMIC DNA]</scope>
    <source>
        <strain evidence="3 4">IMCC34675</strain>
    </source>
</reference>
<keyword evidence="1" id="KW-0732">Signal</keyword>
<feature type="domain" description="Chalcone isomerase" evidence="2">
    <location>
        <begin position="42"/>
        <end position="208"/>
    </location>
</feature>
<evidence type="ECO:0000313" key="3">
    <source>
        <dbReference type="EMBL" id="NSL54761.1"/>
    </source>
</evidence>
<accession>A0ABX2IKA6</accession>
<evidence type="ECO:0000313" key="4">
    <source>
        <dbReference type="Proteomes" id="UP000778523"/>
    </source>
</evidence>
<keyword evidence="3" id="KW-0413">Isomerase</keyword>
<gene>
    <name evidence="3" type="ORF">HJ583_006975</name>
</gene>
<proteinExistence type="predicted"/>
<protein>
    <submittedName>
        <fullName evidence="3">Chalcone isomerase family protein</fullName>
    </submittedName>
</protein>
<feature type="chain" id="PRO_5047151141" evidence="1">
    <location>
        <begin position="25"/>
        <end position="213"/>
    </location>
</feature>
<dbReference type="RefSeq" id="WP_170021209.1">
    <property type="nucleotide sequence ID" value="NZ_JABCSC020000001.1"/>
</dbReference>
<comment type="caution">
    <text evidence="3">The sequence shown here is derived from an EMBL/GenBank/DDBJ whole genome shotgun (WGS) entry which is preliminary data.</text>
</comment>
<dbReference type="EMBL" id="JABCSC020000001">
    <property type="protein sequence ID" value="NSL54761.1"/>
    <property type="molecule type" value="Genomic_DNA"/>
</dbReference>
<dbReference type="Gene3D" id="3.50.70.10">
    <property type="match status" value="1"/>
</dbReference>
<organism evidence="3 4">
    <name type="scientific">Uliginosibacterium aquaticum</name>
    <dbReference type="NCBI Taxonomy" id="2731212"/>
    <lineage>
        <taxon>Bacteria</taxon>
        <taxon>Pseudomonadati</taxon>
        <taxon>Pseudomonadota</taxon>
        <taxon>Betaproteobacteria</taxon>
        <taxon>Rhodocyclales</taxon>
        <taxon>Zoogloeaceae</taxon>
        <taxon>Uliginosibacterium</taxon>
    </lineage>
</organism>
<dbReference type="Proteomes" id="UP000778523">
    <property type="component" value="Unassembled WGS sequence"/>
</dbReference>
<name>A0ABX2IKA6_9RHOO</name>
<evidence type="ECO:0000256" key="1">
    <source>
        <dbReference type="SAM" id="SignalP"/>
    </source>
</evidence>
<dbReference type="InterPro" id="IPR016088">
    <property type="entry name" value="Chalcone_isomerase_3-sand"/>
</dbReference>
<keyword evidence="4" id="KW-1185">Reference proteome</keyword>